<reference evidence="11 12" key="1">
    <citation type="journal article" date="2017" name="New Microbes New Infect">
        <title>Genome sequence of 'Leucobacter massiliensis' sp. nov. isolated from human pharynx after travel to the 2014 Hajj.</title>
        <authorList>
            <person name="Leangapichart T."/>
            <person name="Gautret P."/>
            <person name="Nguyen T.T."/>
            <person name="Armstrong N."/>
            <person name="Rolain J.M."/>
        </authorList>
    </citation>
    <scope>NUCLEOTIDE SEQUENCE [LARGE SCALE GENOMIC DNA]</scope>
    <source>
        <strain evidence="11 12">122RC15</strain>
    </source>
</reference>
<evidence type="ECO:0000256" key="7">
    <source>
        <dbReference type="ARBA" id="ARBA00022970"/>
    </source>
</evidence>
<proteinExistence type="inferred from homology"/>
<evidence type="ECO:0000256" key="1">
    <source>
        <dbReference type="ARBA" id="ARBA00004202"/>
    </source>
</evidence>
<sequence>MNVDRTAARPSHRQRFARAAGVGEGAGTGTLPGDPAPVLEVRGVVKRFGEHTVLRGIDLTVHPHEVVVLIGASGSGKSTLLKTVNLLEQIDDGQIFLSGADISDPRADADRVRARIGVVFQHYNLFPHLTVLANVTLAARRVFGTPRAEAERTGLALLQRIGLGDKAREYPDRLSGGQQQRVAIARAIATDPELLLLDEITSALDPQLVGEVLDLVRELKASGSTIVMATHEMSFARRVADRVVYLKDGVIVEAGPPEQIFERPERPETREFLRRLSDPFA</sequence>
<evidence type="ECO:0000256" key="3">
    <source>
        <dbReference type="ARBA" id="ARBA00022448"/>
    </source>
</evidence>
<dbReference type="InterPro" id="IPR003439">
    <property type="entry name" value="ABC_transporter-like_ATP-bd"/>
</dbReference>
<dbReference type="InterPro" id="IPR050086">
    <property type="entry name" value="MetN_ABC_transporter-like"/>
</dbReference>
<name>A0A2S9QMP4_9MICO</name>
<accession>A0A2S9QMP4</accession>
<keyword evidence="4" id="KW-1003">Cell membrane</keyword>
<keyword evidence="8" id="KW-0472">Membrane</keyword>
<keyword evidence="5" id="KW-0547">Nucleotide-binding</keyword>
<dbReference type="GO" id="GO:0005886">
    <property type="term" value="C:plasma membrane"/>
    <property type="evidence" value="ECO:0007669"/>
    <property type="project" value="UniProtKB-SubCell"/>
</dbReference>
<dbReference type="Gene3D" id="3.40.50.300">
    <property type="entry name" value="P-loop containing nucleotide triphosphate hydrolases"/>
    <property type="match status" value="1"/>
</dbReference>
<dbReference type="Pfam" id="PF00005">
    <property type="entry name" value="ABC_tran"/>
    <property type="match status" value="1"/>
</dbReference>
<organism evidence="11 12">
    <name type="scientific">Leucobacter massiliensis</name>
    <dbReference type="NCBI Taxonomy" id="1686285"/>
    <lineage>
        <taxon>Bacteria</taxon>
        <taxon>Bacillati</taxon>
        <taxon>Actinomycetota</taxon>
        <taxon>Actinomycetes</taxon>
        <taxon>Micrococcales</taxon>
        <taxon>Microbacteriaceae</taxon>
        <taxon>Leucobacter</taxon>
    </lineage>
</organism>
<dbReference type="PIRSF" id="PIRSF039085">
    <property type="entry name" value="ABC_ATPase_HisP"/>
    <property type="match status" value="1"/>
</dbReference>
<evidence type="ECO:0000256" key="5">
    <source>
        <dbReference type="ARBA" id="ARBA00022741"/>
    </source>
</evidence>
<feature type="domain" description="ABC transporter" evidence="10">
    <location>
        <begin position="39"/>
        <end position="273"/>
    </location>
</feature>
<dbReference type="InterPro" id="IPR017871">
    <property type="entry name" value="ABC_transporter-like_CS"/>
</dbReference>
<evidence type="ECO:0000313" key="11">
    <source>
        <dbReference type="EMBL" id="PRI10856.1"/>
    </source>
</evidence>
<dbReference type="OrthoDB" id="4283894at2"/>
<evidence type="ECO:0000259" key="10">
    <source>
        <dbReference type="PROSITE" id="PS50893"/>
    </source>
</evidence>
<dbReference type="PROSITE" id="PS50893">
    <property type="entry name" value="ABC_TRANSPORTER_2"/>
    <property type="match status" value="1"/>
</dbReference>
<dbReference type="SUPFAM" id="SSF52540">
    <property type="entry name" value="P-loop containing nucleoside triphosphate hydrolases"/>
    <property type="match status" value="1"/>
</dbReference>
<evidence type="ECO:0000256" key="2">
    <source>
        <dbReference type="ARBA" id="ARBA00005417"/>
    </source>
</evidence>
<dbReference type="AlphaFoldDB" id="A0A2S9QMP4"/>
<evidence type="ECO:0000256" key="6">
    <source>
        <dbReference type="ARBA" id="ARBA00022840"/>
    </source>
</evidence>
<dbReference type="GO" id="GO:0016887">
    <property type="term" value="F:ATP hydrolysis activity"/>
    <property type="evidence" value="ECO:0007669"/>
    <property type="project" value="InterPro"/>
</dbReference>
<dbReference type="SMART" id="SM00382">
    <property type="entry name" value="AAA"/>
    <property type="match status" value="1"/>
</dbReference>
<feature type="region of interest" description="Disordered" evidence="9">
    <location>
        <begin position="1"/>
        <end position="34"/>
    </location>
</feature>
<evidence type="ECO:0000256" key="4">
    <source>
        <dbReference type="ARBA" id="ARBA00022475"/>
    </source>
</evidence>
<evidence type="ECO:0000313" key="12">
    <source>
        <dbReference type="Proteomes" id="UP000238650"/>
    </source>
</evidence>
<dbReference type="InterPro" id="IPR027417">
    <property type="entry name" value="P-loop_NTPase"/>
</dbReference>
<dbReference type="CDD" id="cd03262">
    <property type="entry name" value="ABC_HisP_GlnQ"/>
    <property type="match status" value="1"/>
</dbReference>
<dbReference type="InterPro" id="IPR003593">
    <property type="entry name" value="AAA+_ATPase"/>
</dbReference>
<gene>
    <name evidence="11" type="ORF">B4915_08160</name>
</gene>
<comment type="subcellular location">
    <subcellularLocation>
        <location evidence="1">Cell membrane</location>
        <topology evidence="1">Peripheral membrane protein</topology>
    </subcellularLocation>
</comment>
<dbReference type="GO" id="GO:0015424">
    <property type="term" value="F:ABC-type amino acid transporter activity"/>
    <property type="evidence" value="ECO:0007669"/>
    <property type="project" value="InterPro"/>
</dbReference>
<dbReference type="PANTHER" id="PTHR43166:SF9">
    <property type="entry name" value="GLUTAMATE_ASPARTATE IMPORT ATP-BINDING PROTEIN GLTL"/>
    <property type="match status" value="1"/>
</dbReference>
<comment type="similarity">
    <text evidence="2">Belongs to the ABC transporter superfamily.</text>
</comment>
<keyword evidence="6 11" id="KW-0067">ATP-binding</keyword>
<keyword evidence="3" id="KW-0813">Transport</keyword>
<dbReference type="Proteomes" id="UP000238650">
    <property type="component" value="Unassembled WGS sequence"/>
</dbReference>
<dbReference type="EMBL" id="MWZD01000017">
    <property type="protein sequence ID" value="PRI10856.1"/>
    <property type="molecule type" value="Genomic_DNA"/>
</dbReference>
<dbReference type="GO" id="GO:0005524">
    <property type="term" value="F:ATP binding"/>
    <property type="evidence" value="ECO:0007669"/>
    <property type="project" value="UniProtKB-KW"/>
</dbReference>
<evidence type="ECO:0000256" key="9">
    <source>
        <dbReference type="SAM" id="MobiDB-lite"/>
    </source>
</evidence>
<keyword evidence="7" id="KW-0029">Amino-acid transport</keyword>
<comment type="caution">
    <text evidence="11">The sequence shown here is derived from an EMBL/GenBank/DDBJ whole genome shotgun (WGS) entry which is preliminary data.</text>
</comment>
<keyword evidence="12" id="KW-1185">Reference proteome</keyword>
<protein>
    <submittedName>
        <fullName evidence="11">Peptide ABC transporter ATP-binding protein</fullName>
    </submittedName>
</protein>
<dbReference type="InterPro" id="IPR030679">
    <property type="entry name" value="ABC_ATPase_HisP-typ"/>
</dbReference>
<evidence type="ECO:0000256" key="8">
    <source>
        <dbReference type="ARBA" id="ARBA00023136"/>
    </source>
</evidence>
<dbReference type="PANTHER" id="PTHR43166">
    <property type="entry name" value="AMINO ACID IMPORT ATP-BINDING PROTEIN"/>
    <property type="match status" value="1"/>
</dbReference>
<dbReference type="PROSITE" id="PS00211">
    <property type="entry name" value="ABC_TRANSPORTER_1"/>
    <property type="match status" value="1"/>
</dbReference>